<evidence type="ECO:0000256" key="1">
    <source>
        <dbReference type="ARBA" id="ARBA00004496"/>
    </source>
</evidence>
<keyword evidence="8" id="KW-0697">Rotamase</keyword>
<evidence type="ECO:0000313" key="12">
    <source>
        <dbReference type="EMBL" id="CEF97973.1"/>
    </source>
</evidence>
<evidence type="ECO:0000256" key="10">
    <source>
        <dbReference type="SAM" id="Phobius"/>
    </source>
</evidence>
<dbReference type="RefSeq" id="XP_022839002.1">
    <property type="nucleotide sequence ID" value="XM_022984252.1"/>
</dbReference>
<dbReference type="SUPFAM" id="SSF54534">
    <property type="entry name" value="FKBP-like"/>
    <property type="match status" value="1"/>
</dbReference>
<keyword evidence="10" id="KW-0812">Transmembrane</keyword>
<evidence type="ECO:0000256" key="7">
    <source>
        <dbReference type="ARBA" id="ARBA00046231"/>
    </source>
</evidence>
<evidence type="ECO:0000256" key="2">
    <source>
        <dbReference type="ARBA" id="ARBA00007656"/>
    </source>
</evidence>
<evidence type="ECO:0000256" key="5">
    <source>
        <dbReference type="ARBA" id="ARBA00041926"/>
    </source>
</evidence>
<dbReference type="GO" id="GO:0005737">
    <property type="term" value="C:cytoplasm"/>
    <property type="evidence" value="ECO:0007669"/>
    <property type="project" value="UniProtKB-SubCell"/>
</dbReference>
<reference evidence="13" key="1">
    <citation type="journal article" date="2006" name="Proc. Natl. Acad. Sci. U.S.A.">
        <title>Genome analysis of the smallest free-living eukaryote Ostreococcus tauri unveils many unique features.</title>
        <authorList>
            <person name="Derelle E."/>
            <person name="Ferraz C."/>
            <person name="Rombauts S."/>
            <person name="Rouze P."/>
            <person name="Worden A.Z."/>
            <person name="Robbens S."/>
            <person name="Partensky F."/>
            <person name="Degroeve S."/>
            <person name="Echeynie S."/>
            <person name="Cooke R."/>
            <person name="Saeys Y."/>
            <person name="Wuyts J."/>
            <person name="Jabbari K."/>
            <person name="Bowler C."/>
            <person name="Panaud O."/>
            <person name="Piegu B."/>
            <person name="Ball S.G."/>
            <person name="Ral J.-P."/>
            <person name="Bouget F.-Y."/>
            <person name="Piganeau G."/>
            <person name="De Baets B."/>
            <person name="Picard A."/>
            <person name="Delseny M."/>
            <person name="Demaille J."/>
            <person name="Van de Peer Y."/>
            <person name="Moreau H."/>
        </authorList>
    </citation>
    <scope>NUCLEOTIDE SEQUENCE [LARGE SCALE GENOMIC DNA]</scope>
    <source>
        <strain evidence="13">OTTH 0595 / CCAP 157/2 / RCC745</strain>
    </source>
</reference>
<evidence type="ECO:0000313" key="13">
    <source>
        <dbReference type="Proteomes" id="UP000009170"/>
    </source>
</evidence>
<dbReference type="PANTHER" id="PTHR43629:SF2">
    <property type="entry name" value="RHODANESE-LIKE_PPIC DOMAIN-CONTAINING PROTEIN 12, CHLOROPLASTIC"/>
    <property type="match status" value="1"/>
</dbReference>
<organism evidence="12 13">
    <name type="scientific">Ostreococcus tauri</name>
    <name type="common">Marine green alga</name>
    <dbReference type="NCBI Taxonomy" id="70448"/>
    <lineage>
        <taxon>Eukaryota</taxon>
        <taxon>Viridiplantae</taxon>
        <taxon>Chlorophyta</taxon>
        <taxon>Mamiellophyceae</taxon>
        <taxon>Mamiellales</taxon>
        <taxon>Bathycoccaceae</taxon>
        <taxon>Ostreococcus</taxon>
    </lineage>
</organism>
<name>A0A090N3E4_OSTTA</name>
<dbReference type="PROSITE" id="PS01096">
    <property type="entry name" value="PPIC_PPIASE_1"/>
    <property type="match status" value="1"/>
</dbReference>
<sequence length="305" mass="34646">MCPTDRDPIDGRPRPVRVTLKTLRVFLSIAAVDAARAGVTVDPARAIDLRANARRARALGRGRRRDARAWSPERDRGRMSRRTGTIGVATACALVVSVGVAWRGVGVDARARLEIVNAAHDIAHVSHILCGSGDRGKQKCQDYAEMLTPHADDARMLDHAFAELARRYSECPTGSDGGDLGYFPRGEMAKDFENVVFDSKTPEETVVGPVETRNGWHVMLIHHRHLADEEAKERARQKAEEMRKERMERAEAQKKYQEERAKRKAERASRRRQRDDERHSLHADEYHHDLSNRLHEHLRSLHEEL</sequence>
<evidence type="ECO:0000256" key="3">
    <source>
        <dbReference type="ARBA" id="ARBA00022490"/>
    </source>
</evidence>
<dbReference type="Proteomes" id="UP000009170">
    <property type="component" value="Unassembled WGS sequence"/>
</dbReference>
<feature type="region of interest" description="Disordered" evidence="9">
    <location>
        <begin position="228"/>
        <end position="290"/>
    </location>
</feature>
<evidence type="ECO:0000259" key="11">
    <source>
        <dbReference type="PROSITE" id="PS50198"/>
    </source>
</evidence>
<feature type="transmembrane region" description="Helical" evidence="10">
    <location>
        <begin position="84"/>
        <end position="102"/>
    </location>
</feature>
<evidence type="ECO:0000256" key="4">
    <source>
        <dbReference type="ARBA" id="ARBA00040926"/>
    </source>
</evidence>
<feature type="compositionally biased region" description="Basic and acidic residues" evidence="9">
    <location>
        <begin position="228"/>
        <end position="261"/>
    </location>
</feature>
<dbReference type="GO" id="GO:0003755">
    <property type="term" value="F:peptidyl-prolyl cis-trans isomerase activity"/>
    <property type="evidence" value="ECO:0007669"/>
    <property type="project" value="UniProtKB-KW"/>
</dbReference>
<dbReference type="InterPro" id="IPR052204">
    <property type="entry name" value="PpiC/parvulin_rotamase"/>
</dbReference>
<dbReference type="EMBL" id="CAID01000005">
    <property type="protein sequence ID" value="CEF97973.1"/>
    <property type="molecule type" value="Genomic_DNA"/>
</dbReference>
<protein>
    <recommendedName>
        <fullName evidence="4">Peptidyl-prolyl cis-trans isomerase C</fullName>
    </recommendedName>
    <alternativeName>
        <fullName evidence="6">Parvulin</fullName>
    </alternativeName>
    <alternativeName>
        <fullName evidence="5">Rotamase C</fullName>
    </alternativeName>
</protein>
<accession>A0A090N3E4</accession>
<dbReference type="InParanoid" id="A0A090N3E4"/>
<dbReference type="GeneID" id="34945832"/>
<evidence type="ECO:0000256" key="8">
    <source>
        <dbReference type="PROSITE-ProRule" id="PRU00278"/>
    </source>
</evidence>
<feature type="domain" description="PpiC" evidence="11">
    <location>
        <begin position="120"/>
        <end position="223"/>
    </location>
</feature>
<dbReference type="Pfam" id="PF00639">
    <property type="entry name" value="Rotamase"/>
    <property type="match status" value="1"/>
</dbReference>
<gene>
    <name evidence="12" type="ORF">OT_ostta05g02340</name>
</gene>
<evidence type="ECO:0000256" key="6">
    <source>
        <dbReference type="ARBA" id="ARBA00043072"/>
    </source>
</evidence>
<evidence type="ECO:0000256" key="9">
    <source>
        <dbReference type="SAM" id="MobiDB-lite"/>
    </source>
</evidence>
<keyword evidence="10" id="KW-0472">Membrane</keyword>
<feature type="region of interest" description="Disordered" evidence="9">
    <location>
        <begin position="58"/>
        <end position="81"/>
    </location>
</feature>
<feature type="compositionally biased region" description="Basic and acidic residues" evidence="9">
    <location>
        <begin position="273"/>
        <end position="290"/>
    </location>
</feature>
<dbReference type="InterPro" id="IPR000297">
    <property type="entry name" value="PPIase_PpiC"/>
</dbReference>
<keyword evidence="3" id="KW-0963">Cytoplasm</keyword>
<dbReference type="KEGG" id="ota:OT_ostta05g02340"/>
<keyword evidence="13" id="KW-1185">Reference proteome</keyword>
<comment type="function">
    <text evidence="7">PPIases accelerate the folding of proteins. It prefers amino acid residues with hydrophobic side chains like leucine and phenylalanine in the P1 position of the peptides substrates.</text>
</comment>
<reference evidence="12 13" key="2">
    <citation type="journal article" date="2014" name="BMC Genomics">
        <title>An improved genome of the model marine alga Ostreococcus tauri unfolds by assessing Illumina de novo assemblies.</title>
        <authorList>
            <person name="Blanc-Mathieu R."/>
            <person name="Verhelst B."/>
            <person name="Derelle E."/>
            <person name="Rombauts S."/>
            <person name="Bouget F.Y."/>
            <person name="Carre I."/>
            <person name="Chateau A."/>
            <person name="Eyre-Walker A."/>
            <person name="Grimsley N."/>
            <person name="Moreau H."/>
            <person name="Piegu B."/>
            <person name="Rivals E."/>
            <person name="Schackwitz W."/>
            <person name="Van de Peer Y."/>
            <person name="Piganeau G."/>
        </authorList>
    </citation>
    <scope>NUCLEOTIDE SEQUENCE [LARGE SCALE GENOMIC DNA]</scope>
    <source>
        <strain evidence="13">OTTH 0595 / CCAP 157/2 / RCC745</strain>
    </source>
</reference>
<feature type="compositionally biased region" description="Basic and acidic residues" evidence="9">
    <location>
        <begin position="67"/>
        <end position="78"/>
    </location>
</feature>
<keyword evidence="10" id="KW-1133">Transmembrane helix</keyword>
<proteinExistence type="inferred from homology"/>
<dbReference type="InterPro" id="IPR023058">
    <property type="entry name" value="PPIase_PpiC_CS"/>
</dbReference>
<dbReference type="AlphaFoldDB" id="A0A090N3E4"/>
<dbReference type="InterPro" id="IPR046357">
    <property type="entry name" value="PPIase_dom_sf"/>
</dbReference>
<comment type="caution">
    <text evidence="12">The sequence shown here is derived from an EMBL/GenBank/DDBJ whole genome shotgun (WGS) entry which is preliminary data.</text>
</comment>
<dbReference type="STRING" id="70448.A0A090N3E4"/>
<dbReference type="OrthoDB" id="498241at2759"/>
<dbReference type="PROSITE" id="PS50198">
    <property type="entry name" value="PPIC_PPIASE_2"/>
    <property type="match status" value="1"/>
</dbReference>
<keyword evidence="8 12" id="KW-0413">Isomerase</keyword>
<comment type="similarity">
    <text evidence="2">Belongs to the PpiC/parvulin rotamase family.</text>
</comment>
<dbReference type="PANTHER" id="PTHR43629">
    <property type="entry name" value="PEPTIDYL-PROLYL CIS-TRANS ISOMERASE"/>
    <property type="match status" value="1"/>
</dbReference>
<feature type="compositionally biased region" description="Basic residues" evidence="9">
    <location>
        <begin position="262"/>
        <end position="272"/>
    </location>
</feature>
<comment type="subcellular location">
    <subcellularLocation>
        <location evidence="1">Cytoplasm</location>
    </subcellularLocation>
</comment>
<dbReference type="Gene3D" id="3.10.50.40">
    <property type="match status" value="1"/>
</dbReference>